<dbReference type="RefSeq" id="WP_131448051.1">
    <property type="nucleotide sequence ID" value="NZ_SJZI01000008.1"/>
</dbReference>
<dbReference type="InterPro" id="IPR036583">
    <property type="entry name" value="23S_rRNA_IVS_sf"/>
</dbReference>
<accession>A0A4R1BKE4</accession>
<dbReference type="NCBIfam" id="TIGR02436">
    <property type="entry name" value="four helix bundle protein"/>
    <property type="match status" value="1"/>
</dbReference>
<proteinExistence type="predicted"/>
<dbReference type="Gene3D" id="1.20.1440.60">
    <property type="entry name" value="23S rRNA-intervening sequence"/>
    <property type="match status" value="1"/>
</dbReference>
<dbReference type="SUPFAM" id="SSF158446">
    <property type="entry name" value="IVS-encoded protein-like"/>
    <property type="match status" value="1"/>
</dbReference>
<dbReference type="EMBL" id="SJZI01000008">
    <property type="protein sequence ID" value="TCJ17841.1"/>
    <property type="molecule type" value="Genomic_DNA"/>
</dbReference>
<dbReference type="Pfam" id="PF05635">
    <property type="entry name" value="23S_rRNA_IVP"/>
    <property type="match status" value="1"/>
</dbReference>
<dbReference type="InterPro" id="IPR012657">
    <property type="entry name" value="23S_rRNA-intervening_sequence"/>
</dbReference>
<dbReference type="PANTHER" id="PTHR38471:SF2">
    <property type="entry name" value="FOUR HELIX BUNDLE PROTEIN"/>
    <property type="match status" value="1"/>
</dbReference>
<organism evidence="1 2">
    <name type="scientific">Flaviaesturariibacter flavus</name>
    <dbReference type="NCBI Taxonomy" id="2502780"/>
    <lineage>
        <taxon>Bacteria</taxon>
        <taxon>Pseudomonadati</taxon>
        <taxon>Bacteroidota</taxon>
        <taxon>Chitinophagia</taxon>
        <taxon>Chitinophagales</taxon>
        <taxon>Chitinophagaceae</taxon>
        <taxon>Flaviaestuariibacter</taxon>
    </lineage>
</organism>
<sequence length="125" mass="14272">MTPILYPANPLLQQTFEFALGIIAYCEELKGIRQYEMSRQLFKSGTSIHSQVREGQKPESSADFIHKFKIGEKEASETEGWLLMCKFSPGFPNPDKLLQRLPSIQKMLNSSILTAKRKTTRHQPS</sequence>
<protein>
    <submittedName>
        <fullName evidence="1">Four helix bundle protein</fullName>
    </submittedName>
</protein>
<dbReference type="Proteomes" id="UP000295334">
    <property type="component" value="Unassembled WGS sequence"/>
</dbReference>
<gene>
    <name evidence="1" type="ORF">EPD60_06560</name>
</gene>
<evidence type="ECO:0000313" key="2">
    <source>
        <dbReference type="Proteomes" id="UP000295334"/>
    </source>
</evidence>
<keyword evidence="2" id="KW-1185">Reference proteome</keyword>
<comment type="caution">
    <text evidence="1">The sequence shown here is derived from an EMBL/GenBank/DDBJ whole genome shotgun (WGS) entry which is preliminary data.</text>
</comment>
<evidence type="ECO:0000313" key="1">
    <source>
        <dbReference type="EMBL" id="TCJ17841.1"/>
    </source>
</evidence>
<reference evidence="1 2" key="1">
    <citation type="submission" date="2019-03" db="EMBL/GenBank/DDBJ databases">
        <authorList>
            <person name="Kim M.K.M."/>
        </authorList>
    </citation>
    <scope>NUCLEOTIDE SEQUENCE [LARGE SCALE GENOMIC DNA]</scope>
    <source>
        <strain evidence="1 2">17J68-12</strain>
    </source>
</reference>
<name>A0A4R1BKE4_9BACT</name>
<dbReference type="OrthoDB" id="285993at2"/>
<dbReference type="AlphaFoldDB" id="A0A4R1BKE4"/>
<dbReference type="PANTHER" id="PTHR38471">
    <property type="entry name" value="FOUR HELIX BUNDLE PROTEIN"/>
    <property type="match status" value="1"/>
</dbReference>